<gene>
    <name evidence="1" type="ORF">CWC22_017365</name>
</gene>
<accession>A0A5S3V2V2</accession>
<name>A0A5S3V2V2_9GAMM</name>
<reference evidence="1 2" key="1">
    <citation type="submission" date="2019-10" db="EMBL/GenBank/DDBJ databases">
        <title>Pseudoalteromonas rubra S4059.</title>
        <authorList>
            <person name="Paulsen S."/>
            <person name="Wang X."/>
        </authorList>
    </citation>
    <scope>NUCLEOTIDE SEQUENCE [LARGE SCALE GENOMIC DNA]</scope>
    <source>
        <strain evidence="1 2">S4059</strain>
    </source>
</reference>
<dbReference type="RefSeq" id="WP_125558951.1">
    <property type="nucleotide sequence ID" value="NZ_CP045429.1"/>
</dbReference>
<sequence>MRVSRFVKVESIISLFVGLIGVSCVFALMNYDRALNVDYKNYESNYNNDWHQFELGFEFLADFFQFFSLSFETFFMSVLFLIAILLFFLYRKPAIMLFALPNLILSSQGFIGTQLRYSLACIIFVIVFRKFHNSRLIYILAPITSVFHFGVILGAMFAIYQKLFFGVSNGLKSKKNVFFSLAFVLGLILLKLVIEYLLVSFGYSYYVGTKYNVGRSLAGTLYLIIALFFIVLLLVSKVKIVYPELVFLSFFVVIFSIVISDFTVISGRYYKLYLLLEPFLLYAFYKQVGRYYKGVPFWLLFLVLSLSKLSTLNLTFSLNF</sequence>
<dbReference type="Proteomes" id="UP000305729">
    <property type="component" value="Chromosome 1"/>
</dbReference>
<proteinExistence type="predicted"/>
<dbReference type="InterPro" id="IPR049458">
    <property type="entry name" value="EpsG-like"/>
</dbReference>
<organism evidence="1 2">
    <name type="scientific">Pseudoalteromonas rubra</name>
    <dbReference type="NCBI Taxonomy" id="43658"/>
    <lineage>
        <taxon>Bacteria</taxon>
        <taxon>Pseudomonadati</taxon>
        <taxon>Pseudomonadota</taxon>
        <taxon>Gammaproteobacteria</taxon>
        <taxon>Alteromonadales</taxon>
        <taxon>Pseudoalteromonadaceae</taxon>
        <taxon>Pseudoalteromonas</taxon>
    </lineage>
</organism>
<protein>
    <recommendedName>
        <fullName evidence="3">EpsG family protein</fullName>
    </recommendedName>
</protein>
<evidence type="ECO:0000313" key="1">
    <source>
        <dbReference type="EMBL" id="QPB84652.1"/>
    </source>
</evidence>
<dbReference type="PROSITE" id="PS51257">
    <property type="entry name" value="PROKAR_LIPOPROTEIN"/>
    <property type="match status" value="1"/>
</dbReference>
<dbReference type="Pfam" id="PF14897">
    <property type="entry name" value="EpsG"/>
    <property type="match status" value="1"/>
</dbReference>
<dbReference type="EMBL" id="CP045429">
    <property type="protein sequence ID" value="QPB84652.1"/>
    <property type="molecule type" value="Genomic_DNA"/>
</dbReference>
<dbReference type="OrthoDB" id="10015492at2"/>
<evidence type="ECO:0000313" key="2">
    <source>
        <dbReference type="Proteomes" id="UP000305729"/>
    </source>
</evidence>
<dbReference type="AlphaFoldDB" id="A0A5S3V2V2"/>
<evidence type="ECO:0008006" key="3">
    <source>
        <dbReference type="Google" id="ProtNLM"/>
    </source>
</evidence>